<dbReference type="InParanoid" id="A0A3B1KC71"/>
<dbReference type="GO" id="GO:0005743">
    <property type="term" value="C:mitochondrial inner membrane"/>
    <property type="evidence" value="ECO:0007669"/>
    <property type="project" value="UniProtKB-ARBA"/>
</dbReference>
<evidence type="ECO:0000313" key="11">
    <source>
        <dbReference type="Proteomes" id="UP000018467"/>
    </source>
</evidence>
<evidence type="ECO:0000256" key="6">
    <source>
        <dbReference type="ARBA" id="ARBA00023274"/>
    </source>
</evidence>
<comment type="similarity">
    <text evidence="7">Belongs to the phosphatidylethanolamine-binding protein family. Mitochondrion-specific ribosomal protein mL38 subfamily.</text>
</comment>
<dbReference type="AlphaFoldDB" id="A0A3B1KC71"/>
<dbReference type="Ensembl" id="ENSAMXT00000055907.1">
    <property type="protein sequence ID" value="ENSAMXP00000051289.1"/>
    <property type="gene ID" value="ENSAMXG00000015580.2"/>
</dbReference>
<proteinExistence type="inferred from homology"/>
<evidence type="ECO:0000256" key="3">
    <source>
        <dbReference type="ARBA" id="ARBA00022980"/>
    </source>
</evidence>
<dbReference type="InterPro" id="IPR036610">
    <property type="entry name" value="PEBP-like_sf"/>
</dbReference>
<dbReference type="STRING" id="7994.ENSAMXP00000051289"/>
<reference evidence="10" key="4">
    <citation type="submission" date="2025-09" db="UniProtKB">
        <authorList>
            <consortium name="Ensembl"/>
        </authorList>
    </citation>
    <scope>IDENTIFICATION</scope>
</reference>
<accession>A0A3B1KC71</accession>
<dbReference type="GO" id="GO:0005762">
    <property type="term" value="C:mitochondrial large ribosomal subunit"/>
    <property type="evidence" value="ECO:0007669"/>
    <property type="project" value="TreeGrafter"/>
</dbReference>
<dbReference type="SUPFAM" id="SSF49777">
    <property type="entry name" value="PEBP-like"/>
    <property type="match status" value="1"/>
</dbReference>
<dbReference type="PANTHER" id="PTHR11362:SF133">
    <property type="entry name" value="LARGE RIBOSOMAL SUBUNIT PROTEIN ML38"/>
    <property type="match status" value="1"/>
</dbReference>
<keyword evidence="3" id="KW-0689">Ribosomal protein</keyword>
<dbReference type="InterPro" id="IPR035810">
    <property type="entry name" value="PEBP_euk"/>
</dbReference>
<evidence type="ECO:0000256" key="9">
    <source>
        <dbReference type="ARBA" id="ARBA00041206"/>
    </source>
</evidence>
<reference evidence="10" key="3">
    <citation type="submission" date="2025-08" db="UniProtKB">
        <authorList>
            <consortium name="Ensembl"/>
        </authorList>
    </citation>
    <scope>IDENTIFICATION</scope>
</reference>
<organism evidence="10 11">
    <name type="scientific">Astyanax mexicanus</name>
    <name type="common">Blind cave fish</name>
    <name type="synonym">Astyanax fasciatus mexicanus</name>
    <dbReference type="NCBI Taxonomy" id="7994"/>
    <lineage>
        <taxon>Eukaryota</taxon>
        <taxon>Metazoa</taxon>
        <taxon>Chordata</taxon>
        <taxon>Craniata</taxon>
        <taxon>Vertebrata</taxon>
        <taxon>Euteleostomi</taxon>
        <taxon>Actinopterygii</taxon>
        <taxon>Neopterygii</taxon>
        <taxon>Teleostei</taxon>
        <taxon>Ostariophysi</taxon>
        <taxon>Characiformes</taxon>
        <taxon>Characoidei</taxon>
        <taxon>Acestrorhamphidae</taxon>
        <taxon>Acestrorhamphinae</taxon>
        <taxon>Astyanax</taxon>
    </lineage>
</organism>
<reference evidence="11" key="2">
    <citation type="journal article" date="2014" name="Nat. Commun.">
        <title>The cavefish genome reveals candidate genes for eye loss.</title>
        <authorList>
            <person name="McGaugh S.E."/>
            <person name="Gross J.B."/>
            <person name="Aken B."/>
            <person name="Blin M."/>
            <person name="Borowsky R."/>
            <person name="Chalopin D."/>
            <person name="Hinaux H."/>
            <person name="Jeffery W.R."/>
            <person name="Keene A."/>
            <person name="Ma L."/>
            <person name="Minx P."/>
            <person name="Murphy D."/>
            <person name="O'Quin K.E."/>
            <person name="Retaux S."/>
            <person name="Rohner N."/>
            <person name="Searle S.M."/>
            <person name="Stahl B.A."/>
            <person name="Tabin C."/>
            <person name="Volff J.N."/>
            <person name="Yoshizawa M."/>
            <person name="Warren W.C."/>
        </authorList>
    </citation>
    <scope>NUCLEOTIDE SEQUENCE [LARGE SCALE GENOMIC DNA]</scope>
    <source>
        <strain evidence="11">female</strain>
    </source>
</reference>
<evidence type="ECO:0000256" key="5">
    <source>
        <dbReference type="ARBA" id="ARBA00023128"/>
    </source>
</evidence>
<reference evidence="11" key="1">
    <citation type="submission" date="2013-03" db="EMBL/GenBank/DDBJ databases">
        <authorList>
            <person name="Jeffery W."/>
            <person name="Warren W."/>
            <person name="Wilson R.K."/>
        </authorList>
    </citation>
    <scope>NUCLEOTIDE SEQUENCE</scope>
    <source>
        <strain evidence="11">female</strain>
    </source>
</reference>
<dbReference type="Gene3D" id="3.90.280.10">
    <property type="entry name" value="PEBP-like"/>
    <property type="match status" value="1"/>
</dbReference>
<keyword evidence="2" id="KW-0809">Transit peptide</keyword>
<evidence type="ECO:0000256" key="4">
    <source>
        <dbReference type="ARBA" id="ARBA00023054"/>
    </source>
</evidence>
<name>A0A3B1KC71_ASTMX</name>
<dbReference type="GeneTree" id="ENSGT00900000141125"/>
<protein>
    <recommendedName>
        <fullName evidence="8">Large ribosomal subunit protein mL38</fullName>
    </recommendedName>
    <alternativeName>
        <fullName evidence="9">39S ribosomal protein L38, mitochondrial</fullName>
    </alternativeName>
</protein>
<evidence type="ECO:0000313" key="10">
    <source>
        <dbReference type="Ensembl" id="ENSAMXP00000051289.1"/>
    </source>
</evidence>
<dbReference type="FunFam" id="3.90.280.10:FF:000002">
    <property type="entry name" value="39S ribosomal protein L38, mitochondrial"/>
    <property type="match status" value="1"/>
</dbReference>
<dbReference type="Proteomes" id="UP000018467">
    <property type="component" value="Unassembled WGS sequence"/>
</dbReference>
<keyword evidence="5" id="KW-0496">Mitochondrion</keyword>
<dbReference type="CDD" id="cd00866">
    <property type="entry name" value="PEBP_euk"/>
    <property type="match status" value="1"/>
</dbReference>
<evidence type="ECO:0000256" key="2">
    <source>
        <dbReference type="ARBA" id="ARBA00022946"/>
    </source>
</evidence>
<evidence type="ECO:0000256" key="8">
    <source>
        <dbReference type="ARBA" id="ARBA00039444"/>
    </source>
</evidence>
<dbReference type="InterPro" id="IPR008914">
    <property type="entry name" value="PEBP"/>
</dbReference>
<keyword evidence="6" id="KW-0687">Ribonucleoprotein</keyword>
<dbReference type="Bgee" id="ENSAMXG00000015580">
    <property type="expression patterns" value="Expressed in head kidney and 14 other cell types or tissues"/>
</dbReference>
<evidence type="ECO:0000256" key="1">
    <source>
        <dbReference type="ARBA" id="ARBA00004173"/>
    </source>
</evidence>
<keyword evidence="11" id="KW-1185">Reference proteome</keyword>
<sequence>MALQRTAGQLWRIGADSGLKSCARLFRTAAVSCRRTAPLGPMPNEDIDWQNLEALEKYRSYTRYITAAEKARNKEVWWKTYRQYVDQQPDPEFGLVDIGLPYCRPSRVKEARERRKVMRENRKNPELERATRLRSFRISLDKVKTEWEKTNGPYHIQRLAEHYGIYRDLFPMAYFVPRVMLRVGYEGDGSALVHYGNHLSPTQASVAPHISFEAEEDSLWTLLLTSPDEHLHDGEQEYVHWLVGNIPGGAVLSGQEICPYIAPFPAKGTGFQRYVFILFKQDVHVDFSSDVRPSPCHSLKQRSFKTVDFYRKYEDLITPAGLAFFQSQWDESVTSTFHTLLNMREPVFEYERPPVYHPPQQKYPHGQPLRYMDRYRDGKEHTYGIY</sequence>
<keyword evidence="4" id="KW-0175">Coiled coil</keyword>
<dbReference type="PANTHER" id="PTHR11362">
    <property type="entry name" value="PHOSPHATIDYLETHANOLAMINE-BINDING PROTEIN"/>
    <property type="match status" value="1"/>
</dbReference>
<comment type="subcellular location">
    <subcellularLocation>
        <location evidence="1">Mitochondrion</location>
    </subcellularLocation>
</comment>
<evidence type="ECO:0000256" key="7">
    <source>
        <dbReference type="ARBA" id="ARBA00038016"/>
    </source>
</evidence>
<dbReference type="Pfam" id="PF01161">
    <property type="entry name" value="PBP"/>
    <property type="match status" value="1"/>
</dbReference>